<keyword evidence="3" id="KW-0812">Transmembrane</keyword>
<evidence type="ECO:0000256" key="1">
    <source>
        <dbReference type="ARBA" id="ARBA00007447"/>
    </source>
</evidence>
<keyword evidence="6" id="KW-1185">Reference proteome</keyword>
<feature type="compositionally biased region" description="Basic and acidic residues" evidence="2">
    <location>
        <begin position="374"/>
        <end position="403"/>
    </location>
</feature>
<protein>
    <recommendedName>
        <fullName evidence="4">Peptidase A1 domain-containing protein</fullName>
    </recommendedName>
</protein>
<dbReference type="AlphaFoldDB" id="A0AAV9J8G1"/>
<gene>
    <name evidence="5" type="ORF">LTR36_008202</name>
</gene>
<reference evidence="5 6" key="1">
    <citation type="submission" date="2021-11" db="EMBL/GenBank/DDBJ databases">
        <title>Black yeast isolated from Biological Soil Crust.</title>
        <authorList>
            <person name="Kurbessoian T."/>
        </authorList>
    </citation>
    <scope>NUCLEOTIDE SEQUENCE [LARGE SCALE GENOMIC DNA]</scope>
    <source>
        <strain evidence="5 6">CCFEE 5522</strain>
    </source>
</reference>
<dbReference type="Pfam" id="PF00026">
    <property type="entry name" value="Asp"/>
    <property type="match status" value="1"/>
</dbReference>
<feature type="compositionally biased region" description="Basic and acidic residues" evidence="2">
    <location>
        <begin position="414"/>
        <end position="444"/>
    </location>
</feature>
<dbReference type="InterPro" id="IPR001461">
    <property type="entry name" value="Aspartic_peptidase_A1"/>
</dbReference>
<proteinExistence type="inferred from homology"/>
<dbReference type="PANTHER" id="PTHR47966">
    <property type="entry name" value="BETA-SITE APP-CLEAVING ENZYME, ISOFORM A-RELATED"/>
    <property type="match status" value="1"/>
</dbReference>
<evidence type="ECO:0000313" key="5">
    <source>
        <dbReference type="EMBL" id="KAK4541286.1"/>
    </source>
</evidence>
<dbReference type="InterPro" id="IPR021109">
    <property type="entry name" value="Peptidase_aspartic_dom_sf"/>
</dbReference>
<sequence length="444" mass="48647">MSLNTFEEVYLGLTGSGYYGFDTVNLGIAGQNLPTLQNQLVAGFATDNYWLGSLGLSPATFNISDLNSPIPSLLGTLYNQSYVPGSSWAYTAGAFYQTPPVLGSLTFGGYDRSRMDSNHTLSDIAFGPESSRDLVVQLQAITYNTIGGTPLLTKPIEIFIDSMVSSLWLPLEVCQEFEKAFNLTWNTNSSLYLLDEDVHTALLAQNPTFTFTLGNETGGETVDIVFPYAAFDLNVTLPITNGPSRYFPLQRAQNSTQYTLGRVFLQEAYVVADYDRQIFSVSQALFPSTSVPQQLVAICAPGHDAACRTGGSGGLSTGAIVGIVICVVVLLCLTVAGMVWKRRSKRRRQQEIERTAAAAEHSYTAETKGTLSKSEAEYQDRERHEMDPGSGRQEMDSGNELRPELAGGYQDLGMHNRHEIMTSWKPHEMPTQEVAAHELEAPLK</sequence>
<feature type="region of interest" description="Disordered" evidence="2">
    <location>
        <begin position="344"/>
        <end position="444"/>
    </location>
</feature>
<keyword evidence="3" id="KW-0472">Membrane</keyword>
<evidence type="ECO:0000256" key="2">
    <source>
        <dbReference type="SAM" id="MobiDB-lite"/>
    </source>
</evidence>
<evidence type="ECO:0000259" key="4">
    <source>
        <dbReference type="PROSITE" id="PS51767"/>
    </source>
</evidence>
<dbReference type="GO" id="GO:0006508">
    <property type="term" value="P:proteolysis"/>
    <property type="evidence" value="ECO:0007669"/>
    <property type="project" value="InterPro"/>
</dbReference>
<accession>A0AAV9J8G1</accession>
<name>A0AAV9J8G1_9PEZI</name>
<feature type="transmembrane region" description="Helical" evidence="3">
    <location>
        <begin position="318"/>
        <end position="340"/>
    </location>
</feature>
<feature type="domain" description="Peptidase A1" evidence="4">
    <location>
        <begin position="1"/>
        <end position="282"/>
    </location>
</feature>
<feature type="compositionally biased region" description="Polar residues" evidence="2">
    <location>
        <begin position="364"/>
        <end position="373"/>
    </location>
</feature>
<dbReference type="EMBL" id="JAVFHQ010000055">
    <property type="protein sequence ID" value="KAK4541286.1"/>
    <property type="molecule type" value="Genomic_DNA"/>
</dbReference>
<dbReference type="GO" id="GO:0004190">
    <property type="term" value="F:aspartic-type endopeptidase activity"/>
    <property type="evidence" value="ECO:0007669"/>
    <property type="project" value="InterPro"/>
</dbReference>
<evidence type="ECO:0000313" key="6">
    <source>
        <dbReference type="Proteomes" id="UP001324427"/>
    </source>
</evidence>
<organism evidence="5 6">
    <name type="scientific">Oleoguttula mirabilis</name>
    <dbReference type="NCBI Taxonomy" id="1507867"/>
    <lineage>
        <taxon>Eukaryota</taxon>
        <taxon>Fungi</taxon>
        <taxon>Dikarya</taxon>
        <taxon>Ascomycota</taxon>
        <taxon>Pezizomycotina</taxon>
        <taxon>Dothideomycetes</taxon>
        <taxon>Dothideomycetidae</taxon>
        <taxon>Mycosphaerellales</taxon>
        <taxon>Teratosphaeriaceae</taxon>
        <taxon>Oleoguttula</taxon>
    </lineage>
</organism>
<dbReference type="InterPro" id="IPR033121">
    <property type="entry name" value="PEPTIDASE_A1"/>
</dbReference>
<dbReference type="Gene3D" id="2.40.70.10">
    <property type="entry name" value="Acid Proteases"/>
    <property type="match status" value="2"/>
</dbReference>
<keyword evidence="3" id="KW-1133">Transmembrane helix</keyword>
<dbReference type="PROSITE" id="PS51767">
    <property type="entry name" value="PEPTIDASE_A1"/>
    <property type="match status" value="1"/>
</dbReference>
<comment type="similarity">
    <text evidence="1">Belongs to the peptidase A1 family.</text>
</comment>
<dbReference type="Proteomes" id="UP001324427">
    <property type="component" value="Unassembled WGS sequence"/>
</dbReference>
<dbReference type="GO" id="GO:0000324">
    <property type="term" value="C:fungal-type vacuole"/>
    <property type="evidence" value="ECO:0007669"/>
    <property type="project" value="TreeGrafter"/>
</dbReference>
<evidence type="ECO:0000256" key="3">
    <source>
        <dbReference type="SAM" id="Phobius"/>
    </source>
</evidence>
<dbReference type="PANTHER" id="PTHR47966:SF51">
    <property type="entry name" value="BETA-SITE APP-CLEAVING ENZYME, ISOFORM A-RELATED"/>
    <property type="match status" value="1"/>
</dbReference>
<comment type="caution">
    <text evidence="5">The sequence shown here is derived from an EMBL/GenBank/DDBJ whole genome shotgun (WGS) entry which is preliminary data.</text>
</comment>
<dbReference type="SUPFAM" id="SSF50630">
    <property type="entry name" value="Acid proteases"/>
    <property type="match status" value="1"/>
</dbReference>